<organism evidence="4 5">
    <name type="scientific">Maribacter cobaltidurans</name>
    <dbReference type="NCBI Taxonomy" id="1178778"/>
    <lineage>
        <taxon>Bacteria</taxon>
        <taxon>Pseudomonadati</taxon>
        <taxon>Bacteroidota</taxon>
        <taxon>Flavobacteriia</taxon>
        <taxon>Flavobacteriales</taxon>
        <taxon>Flavobacteriaceae</taxon>
        <taxon>Maribacter</taxon>
    </lineage>
</organism>
<evidence type="ECO:0000313" key="4">
    <source>
        <dbReference type="EMBL" id="ASV30777.1"/>
    </source>
</evidence>
<dbReference type="OrthoDB" id="9797023at2"/>
<accession>A0A223V6F2</accession>
<dbReference type="PANTHER" id="PTHR42932">
    <property type="entry name" value="GENERAL STRESS PROTEIN 20U"/>
    <property type="match status" value="1"/>
</dbReference>
<dbReference type="KEGG" id="marb:CJ263_11430"/>
<reference evidence="4 5" key="1">
    <citation type="submission" date="2017-08" db="EMBL/GenBank/DDBJ databases">
        <title>The complete genome sequence of Maribacter sp. B1, isolated from deep-sea sediment.</title>
        <authorList>
            <person name="Wu Y.-H."/>
            <person name="Cheng H."/>
            <person name="Xu X.-W."/>
        </authorList>
    </citation>
    <scope>NUCLEOTIDE SEQUENCE [LARGE SCALE GENOMIC DNA]</scope>
    <source>
        <strain evidence="4 5">B1</strain>
    </source>
</reference>
<evidence type="ECO:0000313" key="5">
    <source>
        <dbReference type="Proteomes" id="UP000215244"/>
    </source>
</evidence>
<evidence type="ECO:0000256" key="2">
    <source>
        <dbReference type="RuleBase" id="RU003875"/>
    </source>
</evidence>
<dbReference type="InterPro" id="IPR009078">
    <property type="entry name" value="Ferritin-like_SF"/>
</dbReference>
<dbReference type="Proteomes" id="UP000215244">
    <property type="component" value="Chromosome"/>
</dbReference>
<dbReference type="Pfam" id="PF00210">
    <property type="entry name" value="Ferritin"/>
    <property type="match status" value="1"/>
</dbReference>
<gene>
    <name evidence="4" type="ORF">CJ263_11430</name>
</gene>
<sequence>MSYLDIETSKVEPVVKELNTLLADYNIYYQNLRGFHWNVLGKNFFDLHVKFEELYTDARIKIDEIAERILTLRHHPESRFTEYIKLSKVEETSSLISDKKMVERILTDHEIILRQMSKVVKKAEDAGDEGTIDMLGGYIASLEKVSWMLDAWTKDTRDQL</sequence>
<dbReference type="Gene3D" id="1.20.1260.10">
    <property type="match status" value="1"/>
</dbReference>
<dbReference type="InterPro" id="IPR012347">
    <property type="entry name" value="Ferritin-like"/>
</dbReference>
<name>A0A223V6F2_9FLAO</name>
<dbReference type="PANTHER" id="PTHR42932:SF1">
    <property type="entry name" value="GENERAL STRESS PROTEIN 20U"/>
    <property type="match status" value="1"/>
</dbReference>
<dbReference type="GO" id="GO:0008199">
    <property type="term" value="F:ferric iron binding"/>
    <property type="evidence" value="ECO:0007669"/>
    <property type="project" value="InterPro"/>
</dbReference>
<dbReference type="AlphaFoldDB" id="A0A223V6F2"/>
<evidence type="ECO:0000259" key="3">
    <source>
        <dbReference type="Pfam" id="PF00210"/>
    </source>
</evidence>
<dbReference type="PRINTS" id="PR01346">
    <property type="entry name" value="HELNAPAPROT"/>
</dbReference>
<dbReference type="InterPro" id="IPR002177">
    <property type="entry name" value="DPS_DNA-bd"/>
</dbReference>
<proteinExistence type="inferred from homology"/>
<dbReference type="SUPFAM" id="SSF47240">
    <property type="entry name" value="Ferritin-like"/>
    <property type="match status" value="1"/>
</dbReference>
<dbReference type="InterPro" id="IPR023188">
    <property type="entry name" value="DPS_DNA-bd_CS"/>
</dbReference>
<dbReference type="PROSITE" id="PS00818">
    <property type="entry name" value="DPS_1"/>
    <property type="match status" value="1"/>
</dbReference>
<dbReference type="EMBL" id="CP022957">
    <property type="protein sequence ID" value="ASV30777.1"/>
    <property type="molecule type" value="Genomic_DNA"/>
</dbReference>
<dbReference type="GO" id="GO:0016722">
    <property type="term" value="F:oxidoreductase activity, acting on metal ions"/>
    <property type="evidence" value="ECO:0007669"/>
    <property type="project" value="InterPro"/>
</dbReference>
<feature type="domain" description="Ferritin/DPS" evidence="3">
    <location>
        <begin position="16"/>
        <end position="156"/>
    </location>
</feature>
<comment type="similarity">
    <text evidence="1 2">Belongs to the Dps family.</text>
</comment>
<protein>
    <submittedName>
        <fullName evidence="4">DNA starvation/stationary phase protection protein</fullName>
    </submittedName>
</protein>
<dbReference type="CDD" id="cd01043">
    <property type="entry name" value="DPS"/>
    <property type="match status" value="1"/>
</dbReference>
<dbReference type="PIRSF" id="PIRSF005900">
    <property type="entry name" value="Dps"/>
    <property type="match status" value="1"/>
</dbReference>
<dbReference type="RefSeq" id="WP_094997395.1">
    <property type="nucleotide sequence ID" value="NZ_BMJL01000003.1"/>
</dbReference>
<dbReference type="InterPro" id="IPR008331">
    <property type="entry name" value="Ferritin_DPS_dom"/>
</dbReference>
<evidence type="ECO:0000256" key="1">
    <source>
        <dbReference type="ARBA" id="ARBA00009497"/>
    </source>
</evidence>
<keyword evidence="5" id="KW-1185">Reference proteome</keyword>